<protein>
    <submittedName>
        <fullName evidence="1">Uncharacterized protein</fullName>
    </submittedName>
</protein>
<gene>
    <name evidence="1" type="ORF">O6H91_11G036800</name>
</gene>
<sequence length="316" mass="34590">MASACMPLTYVRIVSPAVVTDSRLIAKHVQCTQMARLSTQASAASRACSWLLSTKKSRGHAVLAFENSDYKPFTVEELEGTISSNIYSEPGSSPVESDSNSLGFDSASPEDSDISSESVFSEVQPPRLTKLYVGNLPWDYDNQQLEELFKEHGSVFVAEVVLDKVSERSRGFGFVYMNTPQDAEIVIQKLNGKEVGGRNLKVNYQETAEARSQRLSRGGGYGEASSNVNRIFVANLPWSATDQDLELLFSDYGTVVQAKVVIERETGRSKGFGFVTFSSAEEVSKAISGLNGSEYEGRPLRVALAENKPAVSRSFY</sequence>
<keyword evidence="2" id="KW-1185">Reference proteome</keyword>
<evidence type="ECO:0000313" key="2">
    <source>
        <dbReference type="Proteomes" id="UP001162992"/>
    </source>
</evidence>
<proteinExistence type="predicted"/>
<dbReference type="Proteomes" id="UP001162992">
    <property type="component" value="Chromosome 11"/>
</dbReference>
<name>A0ACC2C813_DIPCM</name>
<evidence type="ECO:0000313" key="1">
    <source>
        <dbReference type="EMBL" id="KAJ7538167.1"/>
    </source>
</evidence>
<reference evidence="2" key="1">
    <citation type="journal article" date="2024" name="Proc. Natl. Acad. Sci. U.S.A.">
        <title>Extraordinary preservation of gene collinearity over three hundred million years revealed in homosporous lycophytes.</title>
        <authorList>
            <person name="Li C."/>
            <person name="Wickell D."/>
            <person name="Kuo L.Y."/>
            <person name="Chen X."/>
            <person name="Nie B."/>
            <person name="Liao X."/>
            <person name="Peng D."/>
            <person name="Ji J."/>
            <person name="Jenkins J."/>
            <person name="Williams M."/>
            <person name="Shu S."/>
            <person name="Plott C."/>
            <person name="Barry K."/>
            <person name="Rajasekar S."/>
            <person name="Grimwood J."/>
            <person name="Han X."/>
            <person name="Sun S."/>
            <person name="Hou Z."/>
            <person name="He W."/>
            <person name="Dai G."/>
            <person name="Sun C."/>
            <person name="Schmutz J."/>
            <person name="Leebens-Mack J.H."/>
            <person name="Li F.W."/>
            <person name="Wang L."/>
        </authorList>
    </citation>
    <scope>NUCLEOTIDE SEQUENCE [LARGE SCALE GENOMIC DNA]</scope>
    <source>
        <strain evidence="2">cv. PW_Plant_1</strain>
    </source>
</reference>
<dbReference type="EMBL" id="CM055102">
    <property type="protein sequence ID" value="KAJ7538167.1"/>
    <property type="molecule type" value="Genomic_DNA"/>
</dbReference>
<organism evidence="1 2">
    <name type="scientific">Diphasiastrum complanatum</name>
    <name type="common">Issler's clubmoss</name>
    <name type="synonym">Lycopodium complanatum</name>
    <dbReference type="NCBI Taxonomy" id="34168"/>
    <lineage>
        <taxon>Eukaryota</taxon>
        <taxon>Viridiplantae</taxon>
        <taxon>Streptophyta</taxon>
        <taxon>Embryophyta</taxon>
        <taxon>Tracheophyta</taxon>
        <taxon>Lycopodiopsida</taxon>
        <taxon>Lycopodiales</taxon>
        <taxon>Lycopodiaceae</taxon>
        <taxon>Lycopodioideae</taxon>
        <taxon>Diphasiastrum</taxon>
    </lineage>
</organism>
<accession>A0ACC2C813</accession>
<comment type="caution">
    <text evidence="1">The sequence shown here is derived from an EMBL/GenBank/DDBJ whole genome shotgun (WGS) entry which is preliminary data.</text>
</comment>